<evidence type="ECO:0000256" key="1">
    <source>
        <dbReference type="SAM" id="MobiDB-lite"/>
    </source>
</evidence>
<dbReference type="AlphaFoldDB" id="A0ABC8V401"/>
<reference evidence="2 3" key="1">
    <citation type="submission" date="2024-02" db="EMBL/GenBank/DDBJ databases">
        <authorList>
            <person name="Vignale AGUSTIN F."/>
            <person name="Sosa J E."/>
            <person name="Modenutti C."/>
        </authorList>
    </citation>
    <scope>NUCLEOTIDE SEQUENCE [LARGE SCALE GENOMIC DNA]</scope>
</reference>
<accession>A0ABC8V401</accession>
<sequence length="159" mass="18268">MDTQRVNEGEDKRVNGRENDMPQERTRESIRDNDRSDYSDFYDNEYDLDEDDRLYKTNMDKDVEWAGVGDKGKGVKDGTSAFHGTDEEDVHSDYAGSDELCSFDYSSSEDVGVNVRKPKFLEFRVATDMKNPSFKLGMLFGTTIELKAAVREYAIKEEK</sequence>
<evidence type="ECO:0000313" key="2">
    <source>
        <dbReference type="EMBL" id="CAK9187989.1"/>
    </source>
</evidence>
<dbReference type="EMBL" id="CAUOFW020010235">
    <property type="protein sequence ID" value="CAK9187989.1"/>
    <property type="molecule type" value="Genomic_DNA"/>
</dbReference>
<evidence type="ECO:0000313" key="3">
    <source>
        <dbReference type="Proteomes" id="UP001642360"/>
    </source>
</evidence>
<feature type="region of interest" description="Disordered" evidence="1">
    <location>
        <begin position="1"/>
        <end position="44"/>
    </location>
</feature>
<organism evidence="2 3">
    <name type="scientific">Ilex paraguariensis</name>
    <name type="common">yerba mate</name>
    <dbReference type="NCBI Taxonomy" id="185542"/>
    <lineage>
        <taxon>Eukaryota</taxon>
        <taxon>Viridiplantae</taxon>
        <taxon>Streptophyta</taxon>
        <taxon>Embryophyta</taxon>
        <taxon>Tracheophyta</taxon>
        <taxon>Spermatophyta</taxon>
        <taxon>Magnoliopsida</taxon>
        <taxon>eudicotyledons</taxon>
        <taxon>Gunneridae</taxon>
        <taxon>Pentapetalae</taxon>
        <taxon>asterids</taxon>
        <taxon>campanulids</taxon>
        <taxon>Aquifoliales</taxon>
        <taxon>Aquifoliaceae</taxon>
        <taxon>Ilex</taxon>
    </lineage>
</organism>
<feature type="compositionally biased region" description="Basic and acidic residues" evidence="1">
    <location>
        <begin position="1"/>
        <end position="38"/>
    </location>
</feature>
<dbReference type="Proteomes" id="UP001642360">
    <property type="component" value="Unassembled WGS sequence"/>
</dbReference>
<gene>
    <name evidence="2" type="ORF">ILEXP_LOCUS58603</name>
</gene>
<name>A0ABC8V401_9AQUA</name>
<protein>
    <recommendedName>
        <fullName evidence="4">Transposase MuDR plant domain-containing protein</fullName>
    </recommendedName>
</protein>
<keyword evidence="3" id="KW-1185">Reference proteome</keyword>
<proteinExistence type="predicted"/>
<comment type="caution">
    <text evidence="2">The sequence shown here is derived from an EMBL/GenBank/DDBJ whole genome shotgun (WGS) entry which is preliminary data.</text>
</comment>
<evidence type="ECO:0008006" key="4">
    <source>
        <dbReference type="Google" id="ProtNLM"/>
    </source>
</evidence>